<keyword evidence="1" id="KW-1133">Transmembrane helix</keyword>
<dbReference type="AlphaFoldDB" id="A0A0E0LHL4"/>
<dbReference type="Gramene" id="OPUNC07G04330.1">
    <property type="protein sequence ID" value="OPUNC07G04330.1"/>
    <property type="gene ID" value="OPUNC07G04330"/>
</dbReference>
<sequence length="215" mass="24202">MVQMRPVGIAVGRAIPGGDRHGDIHDGMGAPAEGHAAADERRQPILPIVINAFEKKTDLEKSWERDQLAYGMLLFGSFIHIAAVTSSMANDQSQLTRVLITFGTLWCLLAMGFLLHLHAKDSSHLQKYTSLAPRLFLVALSYLVVLHISYSIPNKQAGRLVWKRCFRYRTSTSPIEDVDPHVSSWSLLNRFVFDRDESGAFIFRPTRLRASELNR</sequence>
<evidence type="ECO:0000256" key="1">
    <source>
        <dbReference type="SAM" id="Phobius"/>
    </source>
</evidence>
<protein>
    <submittedName>
        <fullName evidence="2">Uncharacterized protein</fullName>
    </submittedName>
</protein>
<feature type="transmembrane region" description="Helical" evidence="1">
    <location>
        <begin position="98"/>
        <end position="119"/>
    </location>
</feature>
<feature type="transmembrane region" description="Helical" evidence="1">
    <location>
        <begin position="68"/>
        <end position="86"/>
    </location>
</feature>
<reference evidence="2" key="2">
    <citation type="submission" date="2018-05" db="EMBL/GenBank/DDBJ databases">
        <title>OpunRS2 (Oryza punctata Reference Sequence Version 2).</title>
        <authorList>
            <person name="Zhang J."/>
            <person name="Kudrna D."/>
            <person name="Lee S."/>
            <person name="Talag J."/>
            <person name="Welchert J."/>
            <person name="Wing R.A."/>
        </authorList>
    </citation>
    <scope>NUCLEOTIDE SEQUENCE [LARGE SCALE GENOMIC DNA]</scope>
</reference>
<keyword evidence="3" id="KW-1185">Reference proteome</keyword>
<accession>A0A0E0LHL4</accession>
<organism evidence="2">
    <name type="scientific">Oryza punctata</name>
    <name type="common">Red rice</name>
    <dbReference type="NCBI Taxonomy" id="4537"/>
    <lineage>
        <taxon>Eukaryota</taxon>
        <taxon>Viridiplantae</taxon>
        <taxon>Streptophyta</taxon>
        <taxon>Embryophyta</taxon>
        <taxon>Tracheophyta</taxon>
        <taxon>Spermatophyta</taxon>
        <taxon>Magnoliopsida</taxon>
        <taxon>Liliopsida</taxon>
        <taxon>Poales</taxon>
        <taxon>Poaceae</taxon>
        <taxon>BOP clade</taxon>
        <taxon>Oryzoideae</taxon>
        <taxon>Oryzeae</taxon>
        <taxon>Oryzinae</taxon>
        <taxon>Oryza</taxon>
    </lineage>
</organism>
<feature type="transmembrane region" description="Helical" evidence="1">
    <location>
        <begin position="131"/>
        <end position="150"/>
    </location>
</feature>
<dbReference type="EnsemblPlants" id="OPUNC07G04330.1">
    <property type="protein sequence ID" value="OPUNC07G04330.1"/>
    <property type="gene ID" value="OPUNC07G04330"/>
</dbReference>
<dbReference type="HOGENOM" id="CLU_1285098_0_0_1"/>
<proteinExistence type="predicted"/>
<reference evidence="2" key="1">
    <citation type="submission" date="2015-04" db="UniProtKB">
        <authorList>
            <consortium name="EnsemblPlants"/>
        </authorList>
    </citation>
    <scope>IDENTIFICATION</scope>
</reference>
<name>A0A0E0LHL4_ORYPU</name>
<evidence type="ECO:0000313" key="3">
    <source>
        <dbReference type="Proteomes" id="UP000026962"/>
    </source>
</evidence>
<evidence type="ECO:0000313" key="2">
    <source>
        <dbReference type="EnsemblPlants" id="OPUNC07G04330.1"/>
    </source>
</evidence>
<keyword evidence="1" id="KW-0812">Transmembrane</keyword>
<keyword evidence="1" id="KW-0472">Membrane</keyword>
<dbReference type="Proteomes" id="UP000026962">
    <property type="component" value="Chromosome 7"/>
</dbReference>